<evidence type="ECO:0000313" key="2">
    <source>
        <dbReference type="Proteomes" id="UP001162480"/>
    </source>
</evidence>
<keyword evidence="2" id="KW-1185">Reference proteome</keyword>
<dbReference type="Proteomes" id="UP001162480">
    <property type="component" value="Chromosome 13"/>
</dbReference>
<accession>A0AA36BCJ7</accession>
<protein>
    <submittedName>
        <fullName evidence="1">Uncharacterized protein</fullName>
    </submittedName>
</protein>
<evidence type="ECO:0000313" key="1">
    <source>
        <dbReference type="EMBL" id="CAI9731563.1"/>
    </source>
</evidence>
<sequence>MAGLPPDHVTESQEKCNAIFDCNQLFQIINEWSDNCVIMGCECYLTTSEKFVITSELLKGKSVLEISRIIERYH</sequence>
<dbReference type="AlphaFoldDB" id="A0AA36BCJ7"/>
<organism evidence="1 2">
    <name type="scientific">Octopus vulgaris</name>
    <name type="common">Common octopus</name>
    <dbReference type="NCBI Taxonomy" id="6645"/>
    <lineage>
        <taxon>Eukaryota</taxon>
        <taxon>Metazoa</taxon>
        <taxon>Spiralia</taxon>
        <taxon>Lophotrochozoa</taxon>
        <taxon>Mollusca</taxon>
        <taxon>Cephalopoda</taxon>
        <taxon>Coleoidea</taxon>
        <taxon>Octopodiformes</taxon>
        <taxon>Octopoda</taxon>
        <taxon>Incirrata</taxon>
        <taxon>Octopodidae</taxon>
        <taxon>Octopus</taxon>
    </lineage>
</organism>
<name>A0AA36BCJ7_OCTVU</name>
<reference evidence="1" key="1">
    <citation type="submission" date="2023-08" db="EMBL/GenBank/DDBJ databases">
        <authorList>
            <person name="Alioto T."/>
            <person name="Alioto T."/>
            <person name="Gomez Garrido J."/>
        </authorList>
    </citation>
    <scope>NUCLEOTIDE SEQUENCE</scope>
</reference>
<dbReference type="EMBL" id="OX597826">
    <property type="protein sequence ID" value="CAI9731563.1"/>
    <property type="molecule type" value="Genomic_DNA"/>
</dbReference>
<proteinExistence type="predicted"/>
<gene>
    <name evidence="1" type="ORF">OCTVUL_1B014387</name>
</gene>